<dbReference type="Gene3D" id="3.30.710.10">
    <property type="entry name" value="Potassium Channel Kv1.1, Chain A"/>
    <property type="match status" value="1"/>
</dbReference>
<evidence type="ECO:0000259" key="1">
    <source>
        <dbReference type="PROSITE" id="PS50097"/>
    </source>
</evidence>
<gene>
    <name evidence="2" type="ORF">ASPFODRAFT_213264</name>
</gene>
<protein>
    <recommendedName>
        <fullName evidence="1">BTB domain-containing protein</fullName>
    </recommendedName>
</protein>
<proteinExistence type="predicted"/>
<dbReference type="SUPFAM" id="SSF54695">
    <property type="entry name" value="POZ domain"/>
    <property type="match status" value="1"/>
</dbReference>
<organism evidence="2 3">
    <name type="scientific">Aspergillus luchuensis (strain CBS 106.47)</name>
    <dbReference type="NCBI Taxonomy" id="1137211"/>
    <lineage>
        <taxon>Eukaryota</taxon>
        <taxon>Fungi</taxon>
        <taxon>Dikarya</taxon>
        <taxon>Ascomycota</taxon>
        <taxon>Pezizomycotina</taxon>
        <taxon>Eurotiomycetes</taxon>
        <taxon>Eurotiomycetidae</taxon>
        <taxon>Eurotiales</taxon>
        <taxon>Aspergillaceae</taxon>
        <taxon>Aspergillus</taxon>
        <taxon>Aspergillus subgen. Circumdati</taxon>
    </lineage>
</organism>
<dbReference type="InterPro" id="IPR000210">
    <property type="entry name" value="BTB/POZ_dom"/>
</dbReference>
<sequence>MPMRRRVHTTHSWVALEELERPMGNKIETPIPLQELMNALANMRLNPKYSDFTILCGDESFPAHKCIVCPQSEFFSGAMDGDFIVSSQSWPAIFESSI</sequence>
<name>A0A1M3SYC7_ASPLC</name>
<feature type="domain" description="BTB" evidence="1">
    <location>
        <begin position="50"/>
        <end position="98"/>
    </location>
</feature>
<reference evidence="3" key="1">
    <citation type="journal article" date="2017" name="Genome Biol.">
        <title>Comparative genomics reveals high biological diversity and specific adaptations in the industrially and medically important fungal genus Aspergillus.</title>
        <authorList>
            <person name="de Vries R.P."/>
            <person name="Riley R."/>
            <person name="Wiebenga A."/>
            <person name="Aguilar-Osorio G."/>
            <person name="Amillis S."/>
            <person name="Uchima C.A."/>
            <person name="Anderluh G."/>
            <person name="Asadollahi M."/>
            <person name="Askin M."/>
            <person name="Barry K."/>
            <person name="Battaglia E."/>
            <person name="Bayram O."/>
            <person name="Benocci T."/>
            <person name="Braus-Stromeyer S.A."/>
            <person name="Caldana C."/>
            <person name="Canovas D."/>
            <person name="Cerqueira G.C."/>
            <person name="Chen F."/>
            <person name="Chen W."/>
            <person name="Choi C."/>
            <person name="Clum A."/>
            <person name="Dos Santos R.A."/>
            <person name="Damasio A.R."/>
            <person name="Diallinas G."/>
            <person name="Emri T."/>
            <person name="Fekete E."/>
            <person name="Flipphi M."/>
            <person name="Freyberg S."/>
            <person name="Gallo A."/>
            <person name="Gournas C."/>
            <person name="Habgood R."/>
            <person name="Hainaut M."/>
            <person name="Harispe M.L."/>
            <person name="Henrissat B."/>
            <person name="Hilden K.S."/>
            <person name="Hope R."/>
            <person name="Hossain A."/>
            <person name="Karabika E."/>
            <person name="Karaffa L."/>
            <person name="Karanyi Z."/>
            <person name="Krasevec N."/>
            <person name="Kuo A."/>
            <person name="Kusch H."/>
            <person name="LaButti K."/>
            <person name="Lagendijk E.L."/>
            <person name="Lapidus A."/>
            <person name="Levasseur A."/>
            <person name="Lindquist E."/>
            <person name="Lipzen A."/>
            <person name="Logrieco A.F."/>
            <person name="MacCabe A."/>
            <person name="Maekelae M.R."/>
            <person name="Malavazi I."/>
            <person name="Melin P."/>
            <person name="Meyer V."/>
            <person name="Mielnichuk N."/>
            <person name="Miskei M."/>
            <person name="Molnar A.P."/>
            <person name="Mule G."/>
            <person name="Ngan C.Y."/>
            <person name="Orejas M."/>
            <person name="Orosz E."/>
            <person name="Ouedraogo J.P."/>
            <person name="Overkamp K.M."/>
            <person name="Park H.-S."/>
            <person name="Perrone G."/>
            <person name="Piumi F."/>
            <person name="Punt P.J."/>
            <person name="Ram A.F."/>
            <person name="Ramon A."/>
            <person name="Rauscher S."/>
            <person name="Record E."/>
            <person name="Riano-Pachon D.M."/>
            <person name="Robert V."/>
            <person name="Roehrig J."/>
            <person name="Ruller R."/>
            <person name="Salamov A."/>
            <person name="Salih N.S."/>
            <person name="Samson R.A."/>
            <person name="Sandor E."/>
            <person name="Sanguinetti M."/>
            <person name="Schuetze T."/>
            <person name="Sepcic K."/>
            <person name="Shelest E."/>
            <person name="Sherlock G."/>
            <person name="Sophianopoulou V."/>
            <person name="Squina F.M."/>
            <person name="Sun H."/>
            <person name="Susca A."/>
            <person name="Todd R.B."/>
            <person name="Tsang A."/>
            <person name="Unkles S.E."/>
            <person name="van de Wiele N."/>
            <person name="van Rossen-Uffink D."/>
            <person name="Oliveira J.V."/>
            <person name="Vesth T.C."/>
            <person name="Visser J."/>
            <person name="Yu J.-H."/>
            <person name="Zhou M."/>
            <person name="Andersen M.R."/>
            <person name="Archer D.B."/>
            <person name="Baker S.E."/>
            <person name="Benoit I."/>
            <person name="Brakhage A.A."/>
            <person name="Braus G.H."/>
            <person name="Fischer R."/>
            <person name="Frisvad J.C."/>
            <person name="Goldman G.H."/>
            <person name="Houbraken J."/>
            <person name="Oakley B."/>
            <person name="Pocsi I."/>
            <person name="Scazzocchio C."/>
            <person name="Seiboth B."/>
            <person name="vanKuyk P.A."/>
            <person name="Wortman J."/>
            <person name="Dyer P.S."/>
            <person name="Grigoriev I.V."/>
        </authorList>
    </citation>
    <scope>NUCLEOTIDE SEQUENCE [LARGE SCALE GENOMIC DNA]</scope>
    <source>
        <strain evidence="3">CBS 106.47</strain>
    </source>
</reference>
<evidence type="ECO:0000313" key="3">
    <source>
        <dbReference type="Proteomes" id="UP000184063"/>
    </source>
</evidence>
<accession>A0A1M3SYC7</accession>
<dbReference type="VEuPathDB" id="FungiDB:ASPFODRAFT_213264"/>
<dbReference type="OrthoDB" id="6359816at2759"/>
<dbReference type="Proteomes" id="UP000184063">
    <property type="component" value="Unassembled WGS sequence"/>
</dbReference>
<dbReference type="InterPro" id="IPR011333">
    <property type="entry name" value="SKP1/BTB/POZ_sf"/>
</dbReference>
<dbReference type="EMBL" id="KV878298">
    <property type="protein sequence ID" value="OJZ79520.1"/>
    <property type="molecule type" value="Genomic_DNA"/>
</dbReference>
<evidence type="ECO:0000313" key="2">
    <source>
        <dbReference type="EMBL" id="OJZ79520.1"/>
    </source>
</evidence>
<dbReference type="AlphaFoldDB" id="A0A1M3SYC7"/>
<dbReference type="PROSITE" id="PS50097">
    <property type="entry name" value="BTB"/>
    <property type="match status" value="1"/>
</dbReference>
<dbReference type="Pfam" id="PF00651">
    <property type="entry name" value="BTB"/>
    <property type="match status" value="1"/>
</dbReference>